<dbReference type="Proteomes" id="UP001431783">
    <property type="component" value="Unassembled WGS sequence"/>
</dbReference>
<evidence type="ECO:0000313" key="2">
    <source>
        <dbReference type="Proteomes" id="UP001431783"/>
    </source>
</evidence>
<dbReference type="AlphaFoldDB" id="A0AAW1V8Y5"/>
<organism evidence="1 2">
    <name type="scientific">Henosepilachna vigintioctopunctata</name>
    <dbReference type="NCBI Taxonomy" id="420089"/>
    <lineage>
        <taxon>Eukaryota</taxon>
        <taxon>Metazoa</taxon>
        <taxon>Ecdysozoa</taxon>
        <taxon>Arthropoda</taxon>
        <taxon>Hexapoda</taxon>
        <taxon>Insecta</taxon>
        <taxon>Pterygota</taxon>
        <taxon>Neoptera</taxon>
        <taxon>Endopterygota</taxon>
        <taxon>Coleoptera</taxon>
        <taxon>Polyphaga</taxon>
        <taxon>Cucujiformia</taxon>
        <taxon>Coccinelloidea</taxon>
        <taxon>Coccinellidae</taxon>
        <taxon>Epilachninae</taxon>
        <taxon>Epilachnini</taxon>
        <taxon>Henosepilachna</taxon>
    </lineage>
</organism>
<accession>A0AAW1V8Y5</accession>
<gene>
    <name evidence="1" type="ORF">WA026_016595</name>
</gene>
<sequence>MDPRGGFSTQEGIEKFLSGMDFGLGEDQVIMECILDNVRAYDNVLIDIVHHDLIELEVPSIIVSNVLKWFMSRNVSMRIHGNHSKPILSQVVFLKRT</sequence>
<dbReference type="EMBL" id="JARQZJ010000130">
    <property type="protein sequence ID" value="KAK9891799.1"/>
    <property type="molecule type" value="Genomic_DNA"/>
</dbReference>
<reference evidence="1 2" key="1">
    <citation type="submission" date="2023-03" db="EMBL/GenBank/DDBJ databases">
        <title>Genome insight into feeding habits of ladybird beetles.</title>
        <authorList>
            <person name="Li H.-S."/>
            <person name="Huang Y.-H."/>
            <person name="Pang H."/>
        </authorList>
    </citation>
    <scope>NUCLEOTIDE SEQUENCE [LARGE SCALE GENOMIC DNA]</scope>
    <source>
        <strain evidence="1">SYSU_2023b</strain>
        <tissue evidence="1">Whole body</tissue>
    </source>
</reference>
<name>A0AAW1V8Y5_9CUCU</name>
<proteinExistence type="predicted"/>
<evidence type="ECO:0000313" key="1">
    <source>
        <dbReference type="EMBL" id="KAK9891799.1"/>
    </source>
</evidence>
<comment type="caution">
    <text evidence="1">The sequence shown here is derived from an EMBL/GenBank/DDBJ whole genome shotgun (WGS) entry which is preliminary data.</text>
</comment>
<protein>
    <submittedName>
        <fullName evidence="1">Uncharacterized protein</fullName>
    </submittedName>
</protein>
<keyword evidence="2" id="KW-1185">Reference proteome</keyword>